<name>A0A0G1VHB7_9BACT</name>
<evidence type="ECO:0000313" key="2">
    <source>
        <dbReference type="Proteomes" id="UP000034119"/>
    </source>
</evidence>
<protein>
    <submittedName>
        <fullName evidence="1">Uncharacterized protein</fullName>
    </submittedName>
</protein>
<dbReference type="EMBL" id="LCPW01000013">
    <property type="protein sequence ID" value="KKW05635.1"/>
    <property type="molecule type" value="Genomic_DNA"/>
</dbReference>
<dbReference type="STRING" id="1618342.UY40_C0013G0013"/>
<accession>A0A0G1VHB7</accession>
<gene>
    <name evidence="1" type="ORF">UY40_C0013G0013</name>
</gene>
<proteinExistence type="predicted"/>
<dbReference type="Proteomes" id="UP000034119">
    <property type="component" value="Unassembled WGS sequence"/>
</dbReference>
<dbReference type="AlphaFoldDB" id="A0A0G1VHB7"/>
<sequence>MRTCNEHRRRESQRFYGRLSVGRASAQAWDDGTDGFVFSDRLGLETGLPCVCGRTRYVRFASSVSCVRCGRVRP</sequence>
<reference evidence="1 2" key="1">
    <citation type="journal article" date="2015" name="Nature">
        <title>rRNA introns, odd ribosomes, and small enigmatic genomes across a large radiation of phyla.</title>
        <authorList>
            <person name="Brown C.T."/>
            <person name="Hug L.A."/>
            <person name="Thomas B.C."/>
            <person name="Sharon I."/>
            <person name="Castelle C.J."/>
            <person name="Singh A."/>
            <person name="Wilkins M.J."/>
            <person name="Williams K.H."/>
            <person name="Banfield J.F."/>
        </authorList>
    </citation>
    <scope>NUCLEOTIDE SEQUENCE [LARGE SCALE GENOMIC DNA]</scope>
</reference>
<comment type="caution">
    <text evidence="1">The sequence shown here is derived from an EMBL/GenBank/DDBJ whole genome shotgun (WGS) entry which is preliminary data.</text>
</comment>
<evidence type="ECO:0000313" key="1">
    <source>
        <dbReference type="EMBL" id="KKW05635.1"/>
    </source>
</evidence>
<organism evidence="1 2">
    <name type="scientific">candidate division CPR1 bacterium GW2011_GWC1_49_13</name>
    <dbReference type="NCBI Taxonomy" id="1618342"/>
    <lineage>
        <taxon>Bacteria</taxon>
        <taxon>candidate division CPR1</taxon>
    </lineage>
</organism>